<dbReference type="InterPro" id="IPR033650">
    <property type="entry name" value="Ribosomal_mL46_NUDIX"/>
</dbReference>
<sequence length="221" mass="25434">MQRCCSSAGRSAIGKRWFSSSNNDKIVASVLFERLPVVVPKINPTVSLVQQYRREYPESFLKKSDTRGKGDYQIDYKPAPRISEADKTNDQRSLHRALDRRLYLLVHGTTQGSGKPIWHFPEKVYESEENLRKCAESALESFIGDLSHTYFVGNAPMGHMVTQPTEGKKIPSIKRFFFKSQVIAANKFDIRKCDDFVWVTKDELLEYFPEQAEFLNKMIIS</sequence>
<dbReference type="Gene3D" id="3.90.79.10">
    <property type="entry name" value="Nucleoside Triphosphate Pyrophosphohydrolase"/>
    <property type="match status" value="1"/>
</dbReference>
<feature type="region of interest" description="Disordered" evidence="1">
    <location>
        <begin position="64"/>
        <end position="90"/>
    </location>
</feature>
<dbReference type="Proteomes" id="UP000826656">
    <property type="component" value="Unassembled WGS sequence"/>
</dbReference>
<evidence type="ECO:0008006" key="4">
    <source>
        <dbReference type="Google" id="ProtNLM"/>
    </source>
</evidence>
<evidence type="ECO:0000313" key="3">
    <source>
        <dbReference type="Proteomes" id="UP000826656"/>
    </source>
</evidence>
<comment type="caution">
    <text evidence="2">The sequence shown here is derived from an EMBL/GenBank/DDBJ whole genome shotgun (WGS) entry which is preliminary data.</text>
</comment>
<dbReference type="PANTHER" id="PTHR13124:SF12">
    <property type="entry name" value="LARGE RIBOSOMAL SUBUNIT PROTEIN ML46"/>
    <property type="match status" value="1"/>
</dbReference>
<feature type="compositionally biased region" description="Basic and acidic residues" evidence="1">
    <location>
        <begin position="64"/>
        <end position="74"/>
    </location>
</feature>
<dbReference type="CDD" id="cd04661">
    <property type="entry name" value="NUDIX_MRP_L46"/>
    <property type="match status" value="1"/>
</dbReference>
<dbReference type="InterPro" id="IPR040008">
    <property type="entry name" value="Ribosomal_mL46"/>
</dbReference>
<name>A0ABQ7V0W3_SOLTU</name>
<gene>
    <name evidence="2" type="ORF">KY290_020521</name>
</gene>
<proteinExistence type="predicted"/>
<reference evidence="2 3" key="1">
    <citation type="journal article" date="2021" name="bioRxiv">
        <title>Chromosome-scale and haplotype-resolved genome assembly of a tetraploid potato cultivar.</title>
        <authorList>
            <person name="Sun H."/>
            <person name="Jiao W.-B."/>
            <person name="Krause K."/>
            <person name="Campoy J.A."/>
            <person name="Goel M."/>
            <person name="Folz-Donahue K."/>
            <person name="Kukat C."/>
            <person name="Huettel B."/>
            <person name="Schneeberger K."/>
        </authorList>
    </citation>
    <scope>NUCLEOTIDE SEQUENCE [LARGE SCALE GENOMIC DNA]</scope>
    <source>
        <strain evidence="2">SolTubOtavaFocal</strain>
        <tissue evidence="2">Leaves</tissue>
    </source>
</reference>
<keyword evidence="3" id="KW-1185">Reference proteome</keyword>
<evidence type="ECO:0000256" key="1">
    <source>
        <dbReference type="SAM" id="MobiDB-lite"/>
    </source>
</evidence>
<evidence type="ECO:0000313" key="2">
    <source>
        <dbReference type="EMBL" id="KAH0757028.1"/>
    </source>
</evidence>
<dbReference type="PANTHER" id="PTHR13124">
    <property type="entry name" value="39S RIBOSOMAL PROTEIN L46, MITOCHONDRIAL PRECURSOR-RELATED"/>
    <property type="match status" value="1"/>
</dbReference>
<protein>
    <recommendedName>
        <fullName evidence="4">DECOY</fullName>
    </recommendedName>
</protein>
<dbReference type="EMBL" id="JAIVGD010000015">
    <property type="protein sequence ID" value="KAH0757028.1"/>
    <property type="molecule type" value="Genomic_DNA"/>
</dbReference>
<organism evidence="2 3">
    <name type="scientific">Solanum tuberosum</name>
    <name type="common">Potato</name>
    <dbReference type="NCBI Taxonomy" id="4113"/>
    <lineage>
        <taxon>Eukaryota</taxon>
        <taxon>Viridiplantae</taxon>
        <taxon>Streptophyta</taxon>
        <taxon>Embryophyta</taxon>
        <taxon>Tracheophyta</taxon>
        <taxon>Spermatophyta</taxon>
        <taxon>Magnoliopsida</taxon>
        <taxon>eudicotyledons</taxon>
        <taxon>Gunneridae</taxon>
        <taxon>Pentapetalae</taxon>
        <taxon>asterids</taxon>
        <taxon>lamiids</taxon>
        <taxon>Solanales</taxon>
        <taxon>Solanaceae</taxon>
        <taxon>Solanoideae</taxon>
        <taxon>Solaneae</taxon>
        <taxon>Solanum</taxon>
    </lineage>
</organism>
<accession>A0ABQ7V0W3</accession>